<organism evidence="4 5">
    <name type="scientific">Spirilliplanes yamanashiensis</name>
    <dbReference type="NCBI Taxonomy" id="42233"/>
    <lineage>
        <taxon>Bacteria</taxon>
        <taxon>Bacillati</taxon>
        <taxon>Actinomycetota</taxon>
        <taxon>Actinomycetes</taxon>
        <taxon>Micromonosporales</taxon>
        <taxon>Micromonosporaceae</taxon>
        <taxon>Spirilliplanes</taxon>
    </lineage>
</organism>
<comment type="caution">
    <text evidence="4">The sequence shown here is derived from an EMBL/GenBank/DDBJ whole genome shotgun (WGS) entry which is preliminary data.</text>
</comment>
<evidence type="ECO:0000259" key="3">
    <source>
        <dbReference type="Pfam" id="PF01757"/>
    </source>
</evidence>
<feature type="compositionally biased region" description="Low complexity" evidence="1">
    <location>
        <begin position="371"/>
        <end position="383"/>
    </location>
</feature>
<keyword evidence="2" id="KW-0472">Membrane</keyword>
<sequence length="496" mass="53060">MRNRYIDLLRAAAILRVVVYHAVAWPWLTIALPAMGVMFALAGSLTAASLERRDAAHVVVSRIRRLVPPLWALAAVAVPAMYLAGWDDEKMGLHRLAYWIVPVGDPPGSEWGGDLWGPLWYLRAYLWFVLLSPLLWWAYRRAAWAAVAAPFAALLALHVTGFEFYGNGDAIAWDLATYGSCWIAGFAHHDGRLQRLRAWVVAPVTLALGAAAMLYLRAHPEEYRSDLGDVPIAQALWAFAFVLLALWWEPPMGWLDRVRGLAAAVRLLNARAVTVYLWHSPAIFATIALLGWLALDDLGPLDAPATLAGALLLTAVAVVAFGWIEDLAGRRRPRLWPAAAAPDRPAAPTGADGPAVKQHWTHGPASEPDFLQRLAAAAPAAAAPAPPGQRRPAAGDEPVTHRLPVAPAEPSPGGAVPGPRAEPAAAAPPTGPPTGPDTGGHRGGHGALPAGGFGAGRGGRTPERLAAEPPNTGPWFSSAREHRPPARPVDARERRR</sequence>
<accession>A0A8J4DKF4</accession>
<dbReference type="EMBL" id="BOOY01000030">
    <property type="protein sequence ID" value="GIJ04826.1"/>
    <property type="molecule type" value="Genomic_DNA"/>
</dbReference>
<feature type="transmembrane region" description="Helical" evidence="2">
    <location>
        <begin position="268"/>
        <end position="293"/>
    </location>
</feature>
<feature type="compositionally biased region" description="Low complexity" evidence="1">
    <location>
        <begin position="412"/>
        <end position="428"/>
    </location>
</feature>
<dbReference type="RefSeq" id="WP_203940062.1">
    <property type="nucleotide sequence ID" value="NZ_BAAAGJ010000005.1"/>
</dbReference>
<evidence type="ECO:0000256" key="2">
    <source>
        <dbReference type="SAM" id="Phobius"/>
    </source>
</evidence>
<feature type="transmembrane region" description="Helical" evidence="2">
    <location>
        <begin position="199"/>
        <end position="218"/>
    </location>
</feature>
<feature type="transmembrane region" description="Helical" evidence="2">
    <location>
        <begin position="305"/>
        <end position="324"/>
    </location>
</feature>
<feature type="compositionally biased region" description="Basic and acidic residues" evidence="1">
    <location>
        <begin position="479"/>
        <end position="496"/>
    </location>
</feature>
<feature type="transmembrane region" description="Helical" evidence="2">
    <location>
        <begin position="70"/>
        <end position="86"/>
    </location>
</feature>
<reference evidence="4" key="1">
    <citation type="submission" date="2021-01" db="EMBL/GenBank/DDBJ databases">
        <title>Whole genome shotgun sequence of Spirilliplanes yamanashiensis NBRC 15828.</title>
        <authorList>
            <person name="Komaki H."/>
            <person name="Tamura T."/>
        </authorList>
    </citation>
    <scope>NUCLEOTIDE SEQUENCE</scope>
    <source>
        <strain evidence="4">NBRC 15828</strain>
    </source>
</reference>
<name>A0A8J4DKF4_9ACTN</name>
<dbReference type="Pfam" id="PF01757">
    <property type="entry name" value="Acyl_transf_3"/>
    <property type="match status" value="1"/>
</dbReference>
<dbReference type="AlphaFoldDB" id="A0A8J4DKF4"/>
<dbReference type="GO" id="GO:0016747">
    <property type="term" value="F:acyltransferase activity, transferring groups other than amino-acyl groups"/>
    <property type="evidence" value="ECO:0007669"/>
    <property type="project" value="InterPro"/>
</dbReference>
<protein>
    <recommendedName>
        <fullName evidence="3">Acyltransferase 3 domain-containing protein</fullName>
    </recommendedName>
</protein>
<feature type="transmembrane region" description="Helical" evidence="2">
    <location>
        <begin position="170"/>
        <end position="187"/>
    </location>
</feature>
<proteinExistence type="predicted"/>
<evidence type="ECO:0000313" key="4">
    <source>
        <dbReference type="EMBL" id="GIJ04826.1"/>
    </source>
</evidence>
<gene>
    <name evidence="4" type="ORF">Sya03_41780</name>
</gene>
<evidence type="ECO:0000313" key="5">
    <source>
        <dbReference type="Proteomes" id="UP000652013"/>
    </source>
</evidence>
<feature type="transmembrane region" description="Helical" evidence="2">
    <location>
        <begin position="230"/>
        <end position="248"/>
    </location>
</feature>
<feature type="compositionally biased region" description="Gly residues" evidence="1">
    <location>
        <begin position="445"/>
        <end position="459"/>
    </location>
</feature>
<dbReference type="Proteomes" id="UP000652013">
    <property type="component" value="Unassembled WGS sequence"/>
</dbReference>
<evidence type="ECO:0000256" key="1">
    <source>
        <dbReference type="SAM" id="MobiDB-lite"/>
    </source>
</evidence>
<feature type="transmembrane region" description="Helical" evidence="2">
    <location>
        <begin position="120"/>
        <end position="137"/>
    </location>
</feature>
<feature type="transmembrane region" description="Helical" evidence="2">
    <location>
        <begin position="144"/>
        <end position="164"/>
    </location>
</feature>
<feature type="region of interest" description="Disordered" evidence="1">
    <location>
        <begin position="338"/>
        <end position="496"/>
    </location>
</feature>
<feature type="compositionally biased region" description="Low complexity" evidence="1">
    <location>
        <begin position="338"/>
        <end position="355"/>
    </location>
</feature>
<dbReference type="InterPro" id="IPR002656">
    <property type="entry name" value="Acyl_transf_3_dom"/>
</dbReference>
<keyword evidence="2" id="KW-1133">Transmembrane helix</keyword>
<feature type="transmembrane region" description="Helical" evidence="2">
    <location>
        <begin position="30"/>
        <end position="50"/>
    </location>
</feature>
<keyword evidence="2" id="KW-0812">Transmembrane</keyword>
<keyword evidence="5" id="KW-1185">Reference proteome</keyword>
<feature type="domain" description="Acyltransferase 3" evidence="3">
    <location>
        <begin position="3"/>
        <end position="318"/>
    </location>
</feature>